<keyword evidence="4" id="KW-1185">Reference proteome</keyword>
<dbReference type="VEuPathDB" id="FungiDB:MAPG_08913"/>
<dbReference type="EMBL" id="ADBL01002174">
    <property type="status" value="NOT_ANNOTATED_CDS"/>
    <property type="molecule type" value="Genomic_DNA"/>
</dbReference>
<dbReference type="PANTHER" id="PTHR42714">
    <property type="entry name" value="TRNA MODIFICATION GTPASE GTPBP3"/>
    <property type="match status" value="1"/>
</dbReference>
<dbReference type="InterPro" id="IPR027368">
    <property type="entry name" value="MnmE_dom2"/>
</dbReference>
<dbReference type="STRING" id="644358.A0A0C4E8K4"/>
<dbReference type="GO" id="GO:0030488">
    <property type="term" value="P:tRNA methylation"/>
    <property type="evidence" value="ECO:0007669"/>
    <property type="project" value="TreeGrafter"/>
</dbReference>
<reference evidence="2" key="3">
    <citation type="submission" date="2011-03" db="EMBL/GenBank/DDBJ databases">
        <title>Annotation of Magnaporthe poae ATCC 64411.</title>
        <authorList>
            <person name="Ma L.-J."/>
            <person name="Dead R."/>
            <person name="Young S.K."/>
            <person name="Zeng Q."/>
            <person name="Gargeya S."/>
            <person name="Fitzgerald M."/>
            <person name="Haas B."/>
            <person name="Abouelleil A."/>
            <person name="Alvarado L."/>
            <person name="Arachchi H.M."/>
            <person name="Berlin A."/>
            <person name="Brown A."/>
            <person name="Chapman S.B."/>
            <person name="Chen Z."/>
            <person name="Dunbar C."/>
            <person name="Freedman E."/>
            <person name="Gearin G."/>
            <person name="Gellesch M."/>
            <person name="Goldberg J."/>
            <person name="Griggs A."/>
            <person name="Gujja S."/>
            <person name="Heiman D."/>
            <person name="Howarth C."/>
            <person name="Larson L."/>
            <person name="Lui A."/>
            <person name="MacDonald P.J.P."/>
            <person name="Mehta T."/>
            <person name="Montmayeur A."/>
            <person name="Murphy C."/>
            <person name="Neiman D."/>
            <person name="Pearson M."/>
            <person name="Priest M."/>
            <person name="Roberts A."/>
            <person name="Saif S."/>
            <person name="Shea T."/>
            <person name="Shenoy N."/>
            <person name="Sisk P."/>
            <person name="Stolte C."/>
            <person name="Sykes S."/>
            <person name="Yandava C."/>
            <person name="Wortman J."/>
            <person name="Nusbaum C."/>
            <person name="Birren B."/>
        </authorList>
    </citation>
    <scope>NUCLEOTIDE SEQUENCE</scope>
    <source>
        <strain evidence="2">ATCC 64411</strain>
    </source>
</reference>
<organism evidence="3 4">
    <name type="scientific">Magnaporthiopsis poae (strain ATCC 64411 / 73-15)</name>
    <name type="common">Kentucky bluegrass fungus</name>
    <name type="synonym">Magnaporthe poae</name>
    <dbReference type="NCBI Taxonomy" id="644358"/>
    <lineage>
        <taxon>Eukaryota</taxon>
        <taxon>Fungi</taxon>
        <taxon>Dikarya</taxon>
        <taxon>Ascomycota</taxon>
        <taxon>Pezizomycotina</taxon>
        <taxon>Sordariomycetes</taxon>
        <taxon>Sordariomycetidae</taxon>
        <taxon>Magnaporthales</taxon>
        <taxon>Magnaporthaceae</taxon>
        <taxon>Magnaporthiopsis</taxon>
    </lineage>
</organism>
<protein>
    <submittedName>
        <fullName evidence="2">Isoform CRA_b</fullName>
    </submittedName>
</protein>
<dbReference type="InterPro" id="IPR027266">
    <property type="entry name" value="TrmE/GcvT-like"/>
</dbReference>
<dbReference type="Gene3D" id="3.30.1360.120">
    <property type="entry name" value="Probable tRNA modification gtpase trme, domain 1"/>
    <property type="match status" value="1"/>
</dbReference>
<dbReference type="Gene3D" id="1.20.120.430">
    <property type="entry name" value="tRNA modification GTPase MnmE domain 2"/>
    <property type="match status" value="1"/>
</dbReference>
<accession>A0A0C4E8K4</accession>
<dbReference type="AlphaFoldDB" id="A0A0C4E8K4"/>
<name>A0A0C4E8K4_MAGP6</name>
<dbReference type="GO" id="GO:0002098">
    <property type="term" value="P:tRNA wobble uridine modification"/>
    <property type="evidence" value="ECO:0007669"/>
    <property type="project" value="TreeGrafter"/>
</dbReference>
<reference evidence="2" key="1">
    <citation type="submission" date="2010-05" db="EMBL/GenBank/DDBJ databases">
        <title>The Genome Sequence of Magnaporthe poae strain ATCC 64411.</title>
        <authorList>
            <consortium name="The Broad Institute Genome Sequencing Platform"/>
            <consortium name="Broad Institute Genome Sequencing Center for Infectious Disease"/>
            <person name="Ma L.-J."/>
            <person name="Dead R."/>
            <person name="Young S."/>
            <person name="Zeng Q."/>
            <person name="Koehrsen M."/>
            <person name="Alvarado L."/>
            <person name="Berlin A."/>
            <person name="Chapman S.B."/>
            <person name="Chen Z."/>
            <person name="Freedman E."/>
            <person name="Gellesch M."/>
            <person name="Goldberg J."/>
            <person name="Griggs A."/>
            <person name="Gujja S."/>
            <person name="Heilman E.R."/>
            <person name="Heiman D."/>
            <person name="Hepburn T."/>
            <person name="Howarth C."/>
            <person name="Jen D."/>
            <person name="Larson L."/>
            <person name="Mehta T."/>
            <person name="Neiman D."/>
            <person name="Pearson M."/>
            <person name="Roberts A."/>
            <person name="Saif S."/>
            <person name="Shea T."/>
            <person name="Shenoy N."/>
            <person name="Sisk P."/>
            <person name="Stolte C."/>
            <person name="Sykes S."/>
            <person name="Walk T."/>
            <person name="White J."/>
            <person name="Yandava C."/>
            <person name="Haas B."/>
            <person name="Nusbaum C."/>
            <person name="Birren B."/>
        </authorList>
    </citation>
    <scope>NUCLEOTIDE SEQUENCE</scope>
    <source>
        <strain evidence="2">ATCC 64411</strain>
    </source>
</reference>
<dbReference type="Pfam" id="PF10396">
    <property type="entry name" value="TrmE_N"/>
    <property type="match status" value="1"/>
</dbReference>
<reference evidence="3" key="5">
    <citation type="submission" date="2015-06" db="UniProtKB">
        <authorList>
            <consortium name="EnsemblFungi"/>
        </authorList>
    </citation>
    <scope>IDENTIFICATION</scope>
    <source>
        <strain evidence="3">ATCC 64411</strain>
    </source>
</reference>
<feature type="domain" description="GTP-binding protein TrmE N-terminal" evidence="1">
    <location>
        <begin position="24"/>
        <end position="114"/>
    </location>
</feature>
<dbReference type="Proteomes" id="UP000011715">
    <property type="component" value="Unassembled WGS sequence"/>
</dbReference>
<dbReference type="GO" id="GO:0005739">
    <property type="term" value="C:mitochondrion"/>
    <property type="evidence" value="ECO:0007669"/>
    <property type="project" value="TreeGrafter"/>
</dbReference>
<evidence type="ECO:0000259" key="1">
    <source>
        <dbReference type="Pfam" id="PF10396"/>
    </source>
</evidence>
<evidence type="ECO:0000313" key="2">
    <source>
        <dbReference type="EMBL" id="KLU89946.1"/>
    </source>
</evidence>
<reference evidence="3" key="4">
    <citation type="journal article" date="2015" name="G3 (Bethesda)">
        <title>Genome sequences of three phytopathogenic species of the Magnaporthaceae family of fungi.</title>
        <authorList>
            <person name="Okagaki L.H."/>
            <person name="Nunes C.C."/>
            <person name="Sailsbery J."/>
            <person name="Clay B."/>
            <person name="Brown D."/>
            <person name="John T."/>
            <person name="Oh Y."/>
            <person name="Young N."/>
            <person name="Fitzgerald M."/>
            <person name="Haas B.J."/>
            <person name="Zeng Q."/>
            <person name="Young S."/>
            <person name="Adiconis X."/>
            <person name="Fan L."/>
            <person name="Levin J.Z."/>
            <person name="Mitchell T.K."/>
            <person name="Okubara P.A."/>
            <person name="Farman M.L."/>
            <person name="Kohn L.M."/>
            <person name="Birren B."/>
            <person name="Ma L.-J."/>
            <person name="Dean R.A."/>
        </authorList>
    </citation>
    <scope>NUCLEOTIDE SEQUENCE</scope>
    <source>
        <strain evidence="3">ATCC 64411 / 73-15</strain>
    </source>
</reference>
<dbReference type="InterPro" id="IPR018948">
    <property type="entry name" value="GTP-bd_TrmE_N"/>
</dbReference>
<dbReference type="EMBL" id="GL876974">
    <property type="protein sequence ID" value="KLU89946.1"/>
    <property type="molecule type" value="Genomic_DNA"/>
</dbReference>
<dbReference type="EnsemblFungi" id="MAPG_08913T0">
    <property type="protein sequence ID" value="MAPG_08913T0"/>
    <property type="gene ID" value="MAPG_08913"/>
</dbReference>
<dbReference type="OrthoDB" id="188276at2759"/>
<dbReference type="CDD" id="cd14858">
    <property type="entry name" value="TrmE_N"/>
    <property type="match status" value="1"/>
</dbReference>
<dbReference type="SUPFAM" id="SSF116878">
    <property type="entry name" value="TrmE connector domain"/>
    <property type="match status" value="1"/>
</dbReference>
<dbReference type="SUPFAM" id="SSF103025">
    <property type="entry name" value="Folate-binding domain"/>
    <property type="match status" value="1"/>
</dbReference>
<proteinExistence type="predicted"/>
<gene>
    <name evidence="2" type="ORF">MAPG_08913</name>
</gene>
<sequence>MASELHYTAVAESLREPRTPDDDTIYALSSAQGRAGVAVIRLSGPDCLEVYRRLCPGKAVPEPRYAVVRALYEPIPERASDVLDSGTLILYFPGPKSVTGEDVLELHTHGGPATDFLAEAAVGGPDGGAAPDTNMRECGGLDEPDVVLAAEHLRYAAATLAAITGRGDSGDVEEVLGVIFEKFCVGK</sequence>
<reference evidence="4" key="2">
    <citation type="submission" date="2010-05" db="EMBL/GenBank/DDBJ databases">
        <title>The genome sequence of Magnaporthe poae strain ATCC 64411.</title>
        <authorList>
            <person name="Ma L.-J."/>
            <person name="Dead R."/>
            <person name="Young S."/>
            <person name="Zeng Q."/>
            <person name="Koehrsen M."/>
            <person name="Alvarado L."/>
            <person name="Berlin A."/>
            <person name="Chapman S.B."/>
            <person name="Chen Z."/>
            <person name="Freedman E."/>
            <person name="Gellesch M."/>
            <person name="Goldberg J."/>
            <person name="Griggs A."/>
            <person name="Gujja S."/>
            <person name="Heilman E.R."/>
            <person name="Heiman D."/>
            <person name="Hepburn T."/>
            <person name="Howarth C."/>
            <person name="Jen D."/>
            <person name="Larson L."/>
            <person name="Mehta T."/>
            <person name="Neiman D."/>
            <person name="Pearson M."/>
            <person name="Roberts A."/>
            <person name="Saif S."/>
            <person name="Shea T."/>
            <person name="Shenoy N."/>
            <person name="Sisk P."/>
            <person name="Stolte C."/>
            <person name="Sykes S."/>
            <person name="Walk T."/>
            <person name="White J."/>
            <person name="Yandava C."/>
            <person name="Haas B."/>
            <person name="Nusbaum C."/>
            <person name="Birren B."/>
        </authorList>
    </citation>
    <scope>NUCLEOTIDE SEQUENCE [LARGE SCALE GENOMIC DNA]</scope>
    <source>
        <strain evidence="4">ATCC 64411 / 73-15</strain>
    </source>
</reference>
<dbReference type="PANTHER" id="PTHR42714:SF2">
    <property type="entry name" value="TRNA MODIFICATION GTPASE GTPBP3, MITOCHONDRIAL"/>
    <property type="match status" value="1"/>
</dbReference>
<dbReference type="eggNOG" id="KOG1191">
    <property type="taxonomic scope" value="Eukaryota"/>
</dbReference>
<evidence type="ECO:0000313" key="4">
    <source>
        <dbReference type="Proteomes" id="UP000011715"/>
    </source>
</evidence>
<dbReference type="EMBL" id="ADBL01002173">
    <property type="status" value="NOT_ANNOTATED_CDS"/>
    <property type="molecule type" value="Genomic_DNA"/>
</dbReference>
<evidence type="ECO:0000313" key="3">
    <source>
        <dbReference type="EnsemblFungi" id="MAPG_08913T0"/>
    </source>
</evidence>